<keyword evidence="2" id="KW-1185">Reference proteome</keyword>
<proteinExistence type="predicted"/>
<sequence>MLPLKINNLNKNSKYNDKKKCNVQGCAYSNLPSASILSLLDPPLPRPRPLDPSLSFCISKPLPLPPIPNFVFQKKIKQNQVKRGNYISNSISFFISISPVEIAIKFVPFWCFEWQVKKALGSNWAVFSFEWLYFLMKRNRFEGNLDSVVVDMNAYITELQGTHKQALVGNSNPPKFVVTVLYMCPVKALFSKFQMP</sequence>
<reference evidence="1 2" key="1">
    <citation type="journal article" date="2006" name="Science">
        <title>The genome of black cottonwood, Populus trichocarpa (Torr. &amp; Gray).</title>
        <authorList>
            <person name="Tuskan G.A."/>
            <person name="Difazio S."/>
            <person name="Jansson S."/>
            <person name="Bohlmann J."/>
            <person name="Grigoriev I."/>
            <person name="Hellsten U."/>
            <person name="Putnam N."/>
            <person name="Ralph S."/>
            <person name="Rombauts S."/>
            <person name="Salamov A."/>
            <person name="Schein J."/>
            <person name="Sterck L."/>
            <person name="Aerts A."/>
            <person name="Bhalerao R.R."/>
            <person name="Bhalerao R.P."/>
            <person name="Blaudez D."/>
            <person name="Boerjan W."/>
            <person name="Brun A."/>
            <person name="Brunner A."/>
            <person name="Busov V."/>
            <person name="Campbell M."/>
            <person name="Carlson J."/>
            <person name="Chalot M."/>
            <person name="Chapman J."/>
            <person name="Chen G.L."/>
            <person name="Cooper D."/>
            <person name="Coutinho P.M."/>
            <person name="Couturier J."/>
            <person name="Covert S."/>
            <person name="Cronk Q."/>
            <person name="Cunningham R."/>
            <person name="Davis J."/>
            <person name="Degroeve S."/>
            <person name="Dejardin A."/>
            <person name="Depamphilis C."/>
            <person name="Detter J."/>
            <person name="Dirks B."/>
            <person name="Dubchak I."/>
            <person name="Duplessis S."/>
            <person name="Ehlting J."/>
            <person name="Ellis B."/>
            <person name="Gendler K."/>
            <person name="Goodstein D."/>
            <person name="Gribskov M."/>
            <person name="Grimwood J."/>
            <person name="Groover A."/>
            <person name="Gunter L."/>
            <person name="Hamberger B."/>
            <person name="Heinze B."/>
            <person name="Helariutta Y."/>
            <person name="Henrissat B."/>
            <person name="Holligan D."/>
            <person name="Holt R."/>
            <person name="Huang W."/>
            <person name="Islam-Faridi N."/>
            <person name="Jones S."/>
            <person name="Jones-Rhoades M."/>
            <person name="Jorgensen R."/>
            <person name="Joshi C."/>
            <person name="Kangasjarvi J."/>
            <person name="Karlsson J."/>
            <person name="Kelleher C."/>
            <person name="Kirkpatrick R."/>
            <person name="Kirst M."/>
            <person name="Kohler A."/>
            <person name="Kalluri U."/>
            <person name="Larimer F."/>
            <person name="Leebens-Mack J."/>
            <person name="Leple J.C."/>
            <person name="Locascio P."/>
            <person name="Lou Y."/>
            <person name="Lucas S."/>
            <person name="Martin F."/>
            <person name="Montanini B."/>
            <person name="Napoli C."/>
            <person name="Nelson D.R."/>
            <person name="Nelson C."/>
            <person name="Nieminen K."/>
            <person name="Nilsson O."/>
            <person name="Pereda V."/>
            <person name="Peter G."/>
            <person name="Philippe R."/>
            <person name="Pilate G."/>
            <person name="Poliakov A."/>
            <person name="Razumovskaya J."/>
            <person name="Richardson P."/>
            <person name="Rinaldi C."/>
            <person name="Ritland K."/>
            <person name="Rouze P."/>
            <person name="Ryaboy D."/>
            <person name="Schmutz J."/>
            <person name="Schrader J."/>
            <person name="Segerman B."/>
            <person name="Shin H."/>
            <person name="Siddiqui A."/>
            <person name="Sterky F."/>
            <person name="Terry A."/>
            <person name="Tsai C.J."/>
            <person name="Uberbacher E."/>
            <person name="Unneberg P."/>
            <person name="Vahala J."/>
            <person name="Wall K."/>
            <person name="Wessler S."/>
            <person name="Yang G."/>
            <person name="Yin T."/>
            <person name="Douglas C."/>
            <person name="Marra M."/>
            <person name="Sandberg G."/>
            <person name="Van de Peer Y."/>
            <person name="Rokhsar D."/>
        </authorList>
    </citation>
    <scope>NUCLEOTIDE SEQUENCE [LARGE SCALE GENOMIC DNA]</scope>
    <source>
        <strain evidence="2">cv. Nisqually</strain>
    </source>
</reference>
<gene>
    <name evidence="1" type="ORF">POPTR_013G094650v4</name>
</gene>
<organism evidence="1 2">
    <name type="scientific">Populus trichocarpa</name>
    <name type="common">Western balsam poplar</name>
    <name type="synonym">Populus balsamifera subsp. trichocarpa</name>
    <dbReference type="NCBI Taxonomy" id="3694"/>
    <lineage>
        <taxon>Eukaryota</taxon>
        <taxon>Viridiplantae</taxon>
        <taxon>Streptophyta</taxon>
        <taxon>Embryophyta</taxon>
        <taxon>Tracheophyta</taxon>
        <taxon>Spermatophyta</taxon>
        <taxon>Magnoliopsida</taxon>
        <taxon>eudicotyledons</taxon>
        <taxon>Gunneridae</taxon>
        <taxon>Pentapetalae</taxon>
        <taxon>rosids</taxon>
        <taxon>fabids</taxon>
        <taxon>Malpighiales</taxon>
        <taxon>Salicaceae</taxon>
        <taxon>Saliceae</taxon>
        <taxon>Populus</taxon>
    </lineage>
</organism>
<comment type="caution">
    <text evidence="1">The sequence shown here is derived from an EMBL/GenBank/DDBJ whole genome shotgun (WGS) entry which is preliminary data.</text>
</comment>
<name>A0ACC0S3P6_POPTR</name>
<dbReference type="EMBL" id="CM009302">
    <property type="protein sequence ID" value="KAI9383501.1"/>
    <property type="molecule type" value="Genomic_DNA"/>
</dbReference>
<evidence type="ECO:0000313" key="2">
    <source>
        <dbReference type="Proteomes" id="UP000006729"/>
    </source>
</evidence>
<dbReference type="Proteomes" id="UP000006729">
    <property type="component" value="Chromosome 13"/>
</dbReference>
<protein>
    <submittedName>
        <fullName evidence="1">Uncharacterized protein</fullName>
    </submittedName>
</protein>
<evidence type="ECO:0000313" key="1">
    <source>
        <dbReference type="EMBL" id="KAI9383501.1"/>
    </source>
</evidence>
<accession>A0ACC0S3P6</accession>